<evidence type="ECO:0000256" key="1">
    <source>
        <dbReference type="SAM" id="Phobius"/>
    </source>
</evidence>
<keyword evidence="1" id="KW-1133">Transmembrane helix</keyword>
<name>A0A3Q9UYT1_9MICO</name>
<dbReference type="KEGG" id="rfs:C1I64_10140"/>
<evidence type="ECO:0000313" key="4">
    <source>
        <dbReference type="Proteomes" id="UP000285317"/>
    </source>
</evidence>
<evidence type="ECO:0000313" key="3">
    <source>
        <dbReference type="EMBL" id="AZZ52373.1"/>
    </source>
</evidence>
<protein>
    <recommendedName>
        <fullName evidence="2">DUF4190 domain-containing protein</fullName>
    </recommendedName>
</protein>
<sequence length="115" mass="11672">MFAGLAGWHVVIILGVLSPVLVAAIGVPVAVAQGRARRDAGLVTDPRVNTVSIVAFVAAFVVGLVGLVLGHVARAQIRRTGEAGWGFATFALVLGYWSTALAVLAGVSLLVSALA</sequence>
<evidence type="ECO:0000259" key="2">
    <source>
        <dbReference type="Pfam" id="PF13828"/>
    </source>
</evidence>
<keyword evidence="1" id="KW-0812">Transmembrane</keyword>
<dbReference type="InterPro" id="IPR025241">
    <property type="entry name" value="DUF4190"/>
</dbReference>
<dbReference type="RefSeq" id="WP_127887111.1">
    <property type="nucleotide sequence ID" value="NZ_CP028137.1"/>
</dbReference>
<dbReference type="AlphaFoldDB" id="A0A3Q9UYT1"/>
<feature type="transmembrane region" description="Helical" evidence="1">
    <location>
        <begin position="6"/>
        <end position="32"/>
    </location>
</feature>
<reference evidence="3 4" key="1">
    <citation type="submission" date="2018-03" db="EMBL/GenBank/DDBJ databases">
        <title>Bacteriophage NCPPB3778 and a type I-E CRISPR drive the evolution of the US Biological Select Agent, Rathayibacter toxicus.</title>
        <authorList>
            <person name="Davis E.W.II."/>
            <person name="Tabima J.F."/>
            <person name="Weisberg A.J."/>
            <person name="Dantas Lopes L."/>
            <person name="Wiseman M.S."/>
            <person name="Wiseman M.S."/>
            <person name="Pupko T."/>
            <person name="Belcher M.S."/>
            <person name="Sechler A.J."/>
            <person name="Tancos M.A."/>
            <person name="Schroeder B.K."/>
            <person name="Murray T.D."/>
            <person name="Luster D.G."/>
            <person name="Schneider W.L."/>
            <person name="Rogers E."/>
            <person name="Andreote F.D."/>
            <person name="Grunwald N.J."/>
            <person name="Putnam M.L."/>
            <person name="Chang J.H."/>
        </authorList>
    </citation>
    <scope>NUCLEOTIDE SEQUENCE [LARGE SCALE GENOMIC DNA]</scope>
    <source>
        <strain evidence="3 4">DSM 15932</strain>
    </source>
</reference>
<dbReference type="EMBL" id="CP028137">
    <property type="protein sequence ID" value="AZZ52373.1"/>
    <property type="molecule type" value="Genomic_DNA"/>
</dbReference>
<accession>A0A3Q9UYT1</accession>
<dbReference type="Proteomes" id="UP000285317">
    <property type="component" value="Chromosome"/>
</dbReference>
<feature type="transmembrane region" description="Helical" evidence="1">
    <location>
        <begin position="85"/>
        <end position="111"/>
    </location>
</feature>
<feature type="transmembrane region" description="Helical" evidence="1">
    <location>
        <begin position="53"/>
        <end position="73"/>
    </location>
</feature>
<feature type="domain" description="DUF4190" evidence="2">
    <location>
        <begin position="51"/>
        <end position="105"/>
    </location>
</feature>
<proteinExistence type="predicted"/>
<gene>
    <name evidence="3" type="ORF">C1I64_10140</name>
</gene>
<dbReference type="Pfam" id="PF13828">
    <property type="entry name" value="DUF4190"/>
    <property type="match status" value="1"/>
</dbReference>
<keyword evidence="1" id="KW-0472">Membrane</keyword>
<organism evidence="3 4">
    <name type="scientific">Rathayibacter festucae DSM 15932</name>
    <dbReference type="NCBI Taxonomy" id="1328866"/>
    <lineage>
        <taxon>Bacteria</taxon>
        <taxon>Bacillati</taxon>
        <taxon>Actinomycetota</taxon>
        <taxon>Actinomycetes</taxon>
        <taxon>Micrococcales</taxon>
        <taxon>Microbacteriaceae</taxon>
        <taxon>Rathayibacter</taxon>
    </lineage>
</organism>